<dbReference type="Proteomes" id="UP001180081">
    <property type="component" value="Unassembled WGS sequence"/>
</dbReference>
<gene>
    <name evidence="1" type="ORF">QWZ03_03040</name>
</gene>
<evidence type="ECO:0000313" key="2">
    <source>
        <dbReference type="Proteomes" id="UP001180081"/>
    </source>
</evidence>
<evidence type="ECO:0000313" key="1">
    <source>
        <dbReference type="EMBL" id="MDN3575744.1"/>
    </source>
</evidence>
<keyword evidence="2" id="KW-1185">Reference proteome</keyword>
<reference evidence="1" key="1">
    <citation type="journal article" date="2014" name="Int. J. Syst. Evol. Microbiol.">
        <title>Complete genome of a new Firmicutes species belonging to the dominant human colonic microbiota ('Ruminococcus bicirculans') reveals two chromosomes and a selective capacity to utilize plant glucans.</title>
        <authorList>
            <consortium name="NISC Comparative Sequencing Program"/>
            <person name="Wegmann U."/>
            <person name="Louis P."/>
            <person name="Goesmann A."/>
            <person name="Henrissat B."/>
            <person name="Duncan S.H."/>
            <person name="Flint H.J."/>
        </authorList>
    </citation>
    <scope>NUCLEOTIDE SEQUENCE</scope>
    <source>
        <strain evidence="1">CECT 7703</strain>
    </source>
</reference>
<dbReference type="InterPro" id="IPR029044">
    <property type="entry name" value="Nucleotide-diphossugar_trans"/>
</dbReference>
<accession>A0ABT8B2M8</accession>
<sequence length="317" mass="35778">MTGHSADDSTMRLGLLVPTLDAGPRWVEWLAALASQTRQPDRTLVIDSSSSDQTAELARDAGLEVCSIARADFDHGGTRLWGLQQLHDCDVVVCMTQDALLSSPEALARLLAAFEQTDVAAAYGRQLPHHDATPLATHARQFNYPARSHVVSYADRQQLGIKTAFCSNSFSAWRRRDLMALGGFPQRTLLAEDMLACARLLQAGFRVAYVADACVAHSHNYPATAEFRRYFDTGALHAGEPWLLHSFGQVAGEGLRYVRSEWRSMRMHGRIWQWRSLKASCMKWLGYQLGKRSRRLPRWLCQRLSMHPRWWRTSGRP</sequence>
<dbReference type="PANTHER" id="PTHR43685:SF13">
    <property type="entry name" value="O ANTIGEN BIOSYNTHESIS RHAMNOSYLTRANSFERASE RFBN"/>
    <property type="match status" value="1"/>
</dbReference>
<proteinExistence type="predicted"/>
<protein>
    <submittedName>
        <fullName evidence="1">Glycosyltransferase family 2 protein</fullName>
    </submittedName>
</protein>
<organism evidence="1 2">
    <name type="scientific">Chitinimonas viridis</name>
    <dbReference type="NCBI Taxonomy" id="664880"/>
    <lineage>
        <taxon>Bacteria</taxon>
        <taxon>Pseudomonadati</taxon>
        <taxon>Pseudomonadota</taxon>
        <taxon>Betaproteobacteria</taxon>
        <taxon>Neisseriales</taxon>
        <taxon>Chitinibacteraceae</taxon>
        <taxon>Chitinimonas</taxon>
    </lineage>
</organism>
<dbReference type="InterPro" id="IPR050834">
    <property type="entry name" value="Glycosyltransf_2"/>
</dbReference>
<dbReference type="SUPFAM" id="SSF53448">
    <property type="entry name" value="Nucleotide-diphospho-sugar transferases"/>
    <property type="match status" value="1"/>
</dbReference>
<reference evidence="1" key="2">
    <citation type="submission" date="2023-06" db="EMBL/GenBank/DDBJ databases">
        <authorList>
            <person name="Lucena T."/>
            <person name="Sun Q."/>
        </authorList>
    </citation>
    <scope>NUCLEOTIDE SEQUENCE</scope>
    <source>
        <strain evidence="1">CECT 7703</strain>
    </source>
</reference>
<name>A0ABT8B2M8_9NEIS</name>
<dbReference type="Pfam" id="PF13641">
    <property type="entry name" value="Glyco_tranf_2_3"/>
    <property type="match status" value="1"/>
</dbReference>
<comment type="caution">
    <text evidence="1">The sequence shown here is derived from an EMBL/GenBank/DDBJ whole genome shotgun (WGS) entry which is preliminary data.</text>
</comment>
<dbReference type="PANTHER" id="PTHR43685">
    <property type="entry name" value="GLYCOSYLTRANSFERASE"/>
    <property type="match status" value="1"/>
</dbReference>
<dbReference type="RefSeq" id="WP_290331393.1">
    <property type="nucleotide sequence ID" value="NZ_JAUFPU010000003.1"/>
</dbReference>
<dbReference type="EMBL" id="JAUFPU010000003">
    <property type="protein sequence ID" value="MDN3575744.1"/>
    <property type="molecule type" value="Genomic_DNA"/>
</dbReference>
<dbReference type="Gene3D" id="3.90.550.10">
    <property type="entry name" value="Spore Coat Polysaccharide Biosynthesis Protein SpsA, Chain A"/>
    <property type="match status" value="1"/>
</dbReference>